<evidence type="ECO:0000313" key="6">
    <source>
        <dbReference type="EMBL" id="AKG35592.1"/>
    </source>
</evidence>
<sequence length="327" mass="36640">MQADKLKQGDEIRVIAPSRSLSLIRVEQRELAKKKLEQLGYRVTFSKYSMDSDEFDSSSVEARIEDLHDAFRDPKVKGILTAIGGFNSNQLLPYIDYSLIKSNPKRLCGYSDITAISSAIYSQTGLITYSGPHFSTFGMLQGNEYTVDCFNRLMTGHESIQIRPSDYWSDDAWYADQERRTFFPNEGPYIINEGDTSGVIIGGNLCTLNLLQGTMFMPDLAGAILFVEDDYESSPATFDRDLQSLIHQADFNKVKGLVIGRFQQASQMTRDLLTKIIKTKKELVSIPVIADVDFGHTTPMLTFPIGGQAKLKADEGRIDLIISESIR</sequence>
<dbReference type="Proteomes" id="UP000034189">
    <property type="component" value="Chromosome"/>
</dbReference>
<dbReference type="PANTHER" id="PTHR30237:SF6">
    <property type="entry name" value="CARBOXYPEPTIDASE YOCD-RELATED"/>
    <property type="match status" value="1"/>
</dbReference>
<organism evidence="6 7">
    <name type="scientific">Paenibacillus durus ATCC 35681</name>
    <dbReference type="NCBI Taxonomy" id="1333534"/>
    <lineage>
        <taxon>Bacteria</taxon>
        <taxon>Bacillati</taxon>
        <taxon>Bacillota</taxon>
        <taxon>Bacilli</taxon>
        <taxon>Bacillales</taxon>
        <taxon>Paenibacillaceae</taxon>
        <taxon>Paenibacillus</taxon>
    </lineage>
</organism>
<dbReference type="InterPro" id="IPR040449">
    <property type="entry name" value="Peptidase_S66_N"/>
</dbReference>
<dbReference type="InterPro" id="IPR003507">
    <property type="entry name" value="S66_fam"/>
</dbReference>
<dbReference type="CDD" id="cd07062">
    <property type="entry name" value="Peptidase_S66_mccF_like"/>
    <property type="match status" value="1"/>
</dbReference>
<dbReference type="InterPro" id="IPR027461">
    <property type="entry name" value="Carboxypeptidase_A_C_sf"/>
</dbReference>
<dbReference type="PIRSF" id="PIRSF028757">
    <property type="entry name" value="LD-carboxypeptidase"/>
    <property type="match status" value="1"/>
</dbReference>
<accession>A0A0F7FAI6</accession>
<evidence type="ECO:0000259" key="5">
    <source>
        <dbReference type="Pfam" id="PF17676"/>
    </source>
</evidence>
<feature type="active site" description="Nucleophile" evidence="3">
    <location>
        <position position="111"/>
    </location>
</feature>
<dbReference type="Pfam" id="PF17676">
    <property type="entry name" value="Peptidase_S66C"/>
    <property type="match status" value="1"/>
</dbReference>
<evidence type="ECO:0000256" key="2">
    <source>
        <dbReference type="ARBA" id="ARBA00022801"/>
    </source>
</evidence>
<feature type="domain" description="LD-carboxypeptidase C-terminal" evidence="5">
    <location>
        <begin position="197"/>
        <end position="311"/>
    </location>
</feature>
<keyword evidence="2" id="KW-0378">Hydrolase</keyword>
<gene>
    <name evidence="6" type="ORF">VK70_14250</name>
</gene>
<dbReference type="InterPro" id="IPR027478">
    <property type="entry name" value="LdcA_N"/>
</dbReference>
<evidence type="ECO:0000256" key="1">
    <source>
        <dbReference type="ARBA" id="ARBA00010233"/>
    </source>
</evidence>
<dbReference type="PATRIC" id="fig|1333534.5.peg.3138"/>
<name>A0A0F7FAI6_PAEDU</name>
<evidence type="ECO:0000256" key="3">
    <source>
        <dbReference type="PIRSR" id="PIRSR028757-1"/>
    </source>
</evidence>
<dbReference type="SUPFAM" id="SSF52317">
    <property type="entry name" value="Class I glutamine amidotransferase-like"/>
    <property type="match status" value="1"/>
</dbReference>
<dbReference type="Pfam" id="PF02016">
    <property type="entry name" value="Peptidase_S66"/>
    <property type="match status" value="1"/>
</dbReference>
<feature type="active site" description="Charge relay system" evidence="3">
    <location>
        <position position="228"/>
    </location>
</feature>
<dbReference type="HOGENOM" id="CLU_034346_1_1_9"/>
<dbReference type="OrthoDB" id="9807329at2"/>
<reference evidence="6 7" key="2">
    <citation type="journal article" date="2016" name="Genome Announc.">
        <title>Genome Sequence of a Gram-Positive Diazotroph, Paenibacillus durus Type Strain ATCC 35681.</title>
        <authorList>
            <person name="Halim M.A."/>
            <person name="Rahman A.Y."/>
            <person name="Sim K.S."/>
            <person name="Yam H.C."/>
            <person name="Rahim A.A."/>
            <person name="Ghazali A.H."/>
            <person name="Najimudin N."/>
        </authorList>
    </citation>
    <scope>NUCLEOTIDE SEQUENCE [LARGE SCALE GENOMIC DNA]</scope>
    <source>
        <strain evidence="6 7">ATCC 35681</strain>
    </source>
</reference>
<feature type="domain" description="LD-carboxypeptidase N-terminal" evidence="4">
    <location>
        <begin position="12"/>
        <end position="131"/>
    </location>
</feature>
<comment type="similarity">
    <text evidence="1">Belongs to the peptidase S66 family.</text>
</comment>
<dbReference type="InterPro" id="IPR029062">
    <property type="entry name" value="Class_I_gatase-like"/>
</dbReference>
<dbReference type="Gene3D" id="3.40.50.10740">
    <property type="entry name" value="Class I glutamine amidotransferase-like"/>
    <property type="match status" value="1"/>
</dbReference>
<reference evidence="6 7" key="1">
    <citation type="submission" date="2015-03" db="EMBL/GenBank/DDBJ databases">
        <authorList>
            <person name="Abdul Halim M."/>
        </authorList>
    </citation>
    <scope>NUCLEOTIDE SEQUENCE [LARGE SCALE GENOMIC DNA]</scope>
    <source>
        <strain evidence="6 7">ATCC 35681</strain>
    </source>
</reference>
<dbReference type="AlphaFoldDB" id="A0A0F7FAI6"/>
<dbReference type="InterPro" id="IPR040921">
    <property type="entry name" value="Peptidase_S66C"/>
</dbReference>
<proteinExistence type="inferred from homology"/>
<evidence type="ECO:0000313" key="7">
    <source>
        <dbReference type="Proteomes" id="UP000034189"/>
    </source>
</evidence>
<dbReference type="EMBL" id="CP011114">
    <property type="protein sequence ID" value="AKG35592.1"/>
    <property type="molecule type" value="Genomic_DNA"/>
</dbReference>
<evidence type="ECO:0000259" key="4">
    <source>
        <dbReference type="Pfam" id="PF02016"/>
    </source>
</evidence>
<feature type="active site" description="Charge relay system" evidence="3">
    <location>
        <position position="296"/>
    </location>
</feature>
<dbReference type="PANTHER" id="PTHR30237">
    <property type="entry name" value="MURAMOYLTETRAPEPTIDE CARBOXYPEPTIDASE"/>
    <property type="match status" value="1"/>
</dbReference>
<dbReference type="RefSeq" id="WP_025693698.1">
    <property type="nucleotide sequence ID" value="NZ_ASQQ01000009.1"/>
</dbReference>
<dbReference type="SUPFAM" id="SSF141986">
    <property type="entry name" value="LD-carboxypeptidase A C-terminal domain-like"/>
    <property type="match status" value="1"/>
</dbReference>
<protein>
    <submittedName>
        <fullName evidence="6">Peptidase S66</fullName>
    </submittedName>
</protein>
<dbReference type="Gene3D" id="3.50.30.60">
    <property type="entry name" value="LD-carboxypeptidase A C-terminal domain-like"/>
    <property type="match status" value="1"/>
</dbReference>
<dbReference type="GO" id="GO:0016787">
    <property type="term" value="F:hydrolase activity"/>
    <property type="evidence" value="ECO:0007669"/>
    <property type="project" value="UniProtKB-KW"/>
</dbReference>